<dbReference type="InterPro" id="IPR036397">
    <property type="entry name" value="RNaseH_sf"/>
</dbReference>
<evidence type="ECO:0000313" key="2">
    <source>
        <dbReference type="EMBL" id="KYF37980.1"/>
    </source>
</evidence>
<dbReference type="GO" id="GO:0015074">
    <property type="term" value="P:DNA integration"/>
    <property type="evidence" value="ECO:0007669"/>
    <property type="project" value="InterPro"/>
</dbReference>
<dbReference type="PATRIC" id="fig|28037.235.peg.409"/>
<evidence type="ECO:0000259" key="1">
    <source>
        <dbReference type="PROSITE" id="PS50994"/>
    </source>
</evidence>
<dbReference type="Gene3D" id="3.30.420.10">
    <property type="entry name" value="Ribonuclease H-like superfamily/Ribonuclease H"/>
    <property type="match status" value="1"/>
</dbReference>
<evidence type="ECO:0000313" key="3">
    <source>
        <dbReference type="Proteomes" id="UP000075442"/>
    </source>
</evidence>
<feature type="domain" description="Integrase catalytic" evidence="1">
    <location>
        <begin position="1"/>
        <end position="150"/>
    </location>
</feature>
<reference evidence="2 3" key="1">
    <citation type="submission" date="2016-01" db="EMBL/GenBank/DDBJ databases">
        <title>Highly variable Streptococcus oralis 1 are common among viridans streptococci isolated from primates.</title>
        <authorList>
            <person name="Denapaite D."/>
            <person name="Rieger M."/>
            <person name="Koendgen S."/>
            <person name="Brueckner R."/>
            <person name="Ochigava I."/>
            <person name="Kappeler P."/>
            <person name="Maetz-Rensing K."/>
            <person name="Leendertz F."/>
        </authorList>
    </citation>
    <scope>NUCLEOTIDE SEQUENCE [LARGE SCALE GENOMIC DNA]</scope>
    <source>
        <strain evidence="2 3">M3-1</strain>
    </source>
</reference>
<dbReference type="InterPro" id="IPR012337">
    <property type="entry name" value="RNaseH-like_sf"/>
</dbReference>
<dbReference type="PANTHER" id="PTHR42648:SF27">
    <property type="entry name" value="RNA-DIRECTED DNA POLYMERASE"/>
    <property type="match status" value="1"/>
</dbReference>
<name>A0A150NXH4_STRMT</name>
<protein>
    <recommendedName>
        <fullName evidence="1">Integrase catalytic domain-containing protein</fullName>
    </recommendedName>
</protein>
<comment type="caution">
    <text evidence="2">The sequence shown here is derived from an EMBL/GenBank/DDBJ whole genome shotgun (WGS) entry which is preliminary data.</text>
</comment>
<organism evidence="2 3">
    <name type="scientific">Streptococcus mitis</name>
    <dbReference type="NCBI Taxonomy" id="28037"/>
    <lineage>
        <taxon>Bacteria</taxon>
        <taxon>Bacillati</taxon>
        <taxon>Bacillota</taxon>
        <taxon>Bacilli</taxon>
        <taxon>Lactobacillales</taxon>
        <taxon>Streptococcaceae</taxon>
        <taxon>Streptococcus</taxon>
        <taxon>Streptococcus mitis group</taxon>
    </lineage>
</organism>
<dbReference type="Proteomes" id="UP000075442">
    <property type="component" value="Unassembled WGS sequence"/>
</dbReference>
<dbReference type="PANTHER" id="PTHR42648">
    <property type="entry name" value="TRANSPOSASE, PUTATIVE-RELATED"/>
    <property type="match status" value="1"/>
</dbReference>
<dbReference type="SUPFAM" id="SSF53098">
    <property type="entry name" value="Ribonuclease H-like"/>
    <property type="match status" value="1"/>
</dbReference>
<sequence length="171" mass="20305">MSVRARRGTLYFITFINDFTCYSHVYLISHKLEILNYFKSYINLVKNQLDKKIKTFKTNRGREYLLEQFKYLCDEKGISRQLTIPRTPQQNSVAKMRNRMLLDMVRSMITQENIPISHWKDALLIVTYVLNQVPSKTIASTPYELWNNRKPDLSILRLWGSATYIHNLSHK</sequence>
<dbReference type="InterPro" id="IPR001584">
    <property type="entry name" value="Integrase_cat-core"/>
</dbReference>
<dbReference type="EMBL" id="LROU01000023">
    <property type="protein sequence ID" value="KYF37980.1"/>
    <property type="molecule type" value="Genomic_DNA"/>
</dbReference>
<dbReference type="AlphaFoldDB" id="A0A150NXH4"/>
<dbReference type="GO" id="GO:0003676">
    <property type="term" value="F:nucleic acid binding"/>
    <property type="evidence" value="ECO:0007669"/>
    <property type="project" value="InterPro"/>
</dbReference>
<accession>A0A150NXH4</accession>
<dbReference type="PROSITE" id="PS50994">
    <property type="entry name" value="INTEGRASE"/>
    <property type="match status" value="1"/>
</dbReference>
<proteinExistence type="predicted"/>
<gene>
    <name evidence="2" type="ORF">SMIM3I_02226</name>
</gene>
<dbReference type="InterPro" id="IPR039537">
    <property type="entry name" value="Retrotran_Ty1/copia-like"/>
</dbReference>